<gene>
    <name evidence="7" type="ORF">SAMN04488018_1315</name>
</gene>
<accession>A0A1H6YEB3</accession>
<protein>
    <submittedName>
        <fullName evidence="7">DNA-binding transcriptional regulator, MocR family, contains an aminotransferase domain</fullName>
    </submittedName>
</protein>
<dbReference type="InterPro" id="IPR004839">
    <property type="entry name" value="Aminotransferase_I/II_large"/>
</dbReference>
<dbReference type="InterPro" id="IPR036388">
    <property type="entry name" value="WH-like_DNA-bd_sf"/>
</dbReference>
<dbReference type="GO" id="GO:0003677">
    <property type="term" value="F:DNA binding"/>
    <property type="evidence" value="ECO:0007669"/>
    <property type="project" value="UniProtKB-KW"/>
</dbReference>
<dbReference type="GO" id="GO:0030170">
    <property type="term" value="F:pyridoxal phosphate binding"/>
    <property type="evidence" value="ECO:0007669"/>
    <property type="project" value="InterPro"/>
</dbReference>
<dbReference type="SUPFAM" id="SSF53383">
    <property type="entry name" value="PLP-dependent transferases"/>
    <property type="match status" value="1"/>
</dbReference>
<evidence type="ECO:0000256" key="2">
    <source>
        <dbReference type="ARBA" id="ARBA00022898"/>
    </source>
</evidence>
<dbReference type="Gene3D" id="1.10.10.10">
    <property type="entry name" value="Winged helix-like DNA-binding domain superfamily/Winged helix DNA-binding domain"/>
    <property type="match status" value="1"/>
</dbReference>
<dbReference type="InterPro" id="IPR015424">
    <property type="entry name" value="PyrdxlP-dep_Trfase"/>
</dbReference>
<organism evidence="7 8">
    <name type="scientific">Myroides marinus</name>
    <dbReference type="NCBI Taxonomy" id="703342"/>
    <lineage>
        <taxon>Bacteria</taxon>
        <taxon>Pseudomonadati</taxon>
        <taxon>Bacteroidota</taxon>
        <taxon>Flavobacteriia</taxon>
        <taxon>Flavobacteriales</taxon>
        <taxon>Flavobacteriaceae</taxon>
        <taxon>Myroides</taxon>
    </lineage>
</organism>
<dbReference type="Pfam" id="PF00392">
    <property type="entry name" value="GntR"/>
    <property type="match status" value="1"/>
</dbReference>
<comment type="similarity">
    <text evidence="1">In the C-terminal section; belongs to the class-I pyridoxal-phosphate-dependent aminotransferase family.</text>
</comment>
<dbReference type="EMBL" id="FNYS01000031">
    <property type="protein sequence ID" value="SEJ38806.1"/>
    <property type="molecule type" value="Genomic_DNA"/>
</dbReference>
<proteinExistence type="inferred from homology"/>
<keyword evidence="7" id="KW-0808">Transferase</keyword>
<reference evidence="7 8" key="1">
    <citation type="submission" date="2016-10" db="EMBL/GenBank/DDBJ databases">
        <authorList>
            <person name="de Groot N.N."/>
        </authorList>
    </citation>
    <scope>NUCLEOTIDE SEQUENCE [LARGE SCALE GENOMIC DNA]</scope>
    <source>
        <strain evidence="7 8">DSM 23048</strain>
    </source>
</reference>
<keyword evidence="5" id="KW-0804">Transcription</keyword>
<dbReference type="GO" id="GO:0003700">
    <property type="term" value="F:DNA-binding transcription factor activity"/>
    <property type="evidence" value="ECO:0007669"/>
    <property type="project" value="InterPro"/>
</dbReference>
<evidence type="ECO:0000259" key="6">
    <source>
        <dbReference type="PROSITE" id="PS50949"/>
    </source>
</evidence>
<dbReference type="GO" id="GO:0008483">
    <property type="term" value="F:transaminase activity"/>
    <property type="evidence" value="ECO:0007669"/>
    <property type="project" value="UniProtKB-KW"/>
</dbReference>
<dbReference type="SUPFAM" id="SSF46785">
    <property type="entry name" value="Winged helix' DNA-binding domain"/>
    <property type="match status" value="1"/>
</dbReference>
<dbReference type="InterPro" id="IPR051446">
    <property type="entry name" value="HTH_trans_reg/aminotransferase"/>
</dbReference>
<evidence type="ECO:0000313" key="7">
    <source>
        <dbReference type="EMBL" id="SEJ38806.1"/>
    </source>
</evidence>
<dbReference type="CDD" id="cd07377">
    <property type="entry name" value="WHTH_GntR"/>
    <property type="match status" value="1"/>
</dbReference>
<keyword evidence="2" id="KW-0663">Pyridoxal phosphate</keyword>
<dbReference type="Proteomes" id="UP000183077">
    <property type="component" value="Unassembled WGS sequence"/>
</dbReference>
<dbReference type="Gene3D" id="3.90.1150.10">
    <property type="entry name" value="Aspartate Aminotransferase, domain 1"/>
    <property type="match status" value="1"/>
</dbReference>
<keyword evidence="3" id="KW-0805">Transcription regulation</keyword>
<dbReference type="SMART" id="SM00345">
    <property type="entry name" value="HTH_GNTR"/>
    <property type="match status" value="1"/>
</dbReference>
<dbReference type="InterPro" id="IPR036390">
    <property type="entry name" value="WH_DNA-bd_sf"/>
</dbReference>
<dbReference type="InterPro" id="IPR015422">
    <property type="entry name" value="PyrdxlP-dep_Trfase_small"/>
</dbReference>
<keyword evidence="4 7" id="KW-0238">DNA-binding</keyword>
<dbReference type="InterPro" id="IPR015421">
    <property type="entry name" value="PyrdxlP-dep_Trfase_major"/>
</dbReference>
<dbReference type="PROSITE" id="PS50949">
    <property type="entry name" value="HTH_GNTR"/>
    <property type="match status" value="1"/>
</dbReference>
<name>A0A1H6YEB3_9FLAO</name>
<dbReference type="PANTHER" id="PTHR46577:SF2">
    <property type="entry name" value="TRANSCRIPTIONAL REGULATORY PROTEIN"/>
    <property type="match status" value="1"/>
</dbReference>
<dbReference type="AlphaFoldDB" id="A0A1H6YEB3"/>
<dbReference type="Pfam" id="PF00155">
    <property type="entry name" value="Aminotran_1_2"/>
    <property type="match status" value="1"/>
</dbReference>
<evidence type="ECO:0000313" key="8">
    <source>
        <dbReference type="Proteomes" id="UP000183077"/>
    </source>
</evidence>
<dbReference type="CDD" id="cd00609">
    <property type="entry name" value="AAT_like"/>
    <property type="match status" value="1"/>
</dbReference>
<dbReference type="PANTHER" id="PTHR46577">
    <property type="entry name" value="HTH-TYPE TRANSCRIPTIONAL REGULATORY PROTEIN GABR"/>
    <property type="match status" value="1"/>
</dbReference>
<dbReference type="Gene3D" id="3.40.640.10">
    <property type="entry name" value="Type I PLP-dependent aspartate aminotransferase-like (Major domain)"/>
    <property type="match status" value="1"/>
</dbReference>
<feature type="domain" description="HTH gntR-type" evidence="6">
    <location>
        <begin position="34"/>
        <end position="102"/>
    </location>
</feature>
<evidence type="ECO:0000256" key="3">
    <source>
        <dbReference type="ARBA" id="ARBA00023015"/>
    </source>
</evidence>
<evidence type="ECO:0000256" key="1">
    <source>
        <dbReference type="ARBA" id="ARBA00005384"/>
    </source>
</evidence>
<sequence>MFYLHDKYTVAILTNTVSILYICMDTVKIVMEHNYLYLNIAEAIASQIRSGVLREGDKLPSVRMLCAEHEISMNTAKRVYLELETQALIESKPQSGYFVSNLYYDEIPLPQASSPILLANNKEPKEIIRKVYSNMGNRDITLFSYSTLYDDFLPLAKMKKEIVAASRAMVHGGVEYDSVQGNINLRRMIAQRSITWGGSLKEDDIITTNGSMSAISLCMLALGKPGDTIAIESPCYPGIFQLAIDLGFKVIELPTDPVTGIKIEALREAVDHIDMCLLISNYNTPLGSCMPDKNKKEIVELLDKHDIPLIEDDVYGDMYFGTQRPKCCKAFDKTGNVLWCSSVSKTLAPGYRVGWVSPGKYKNKIMHQKLVHLISTPPLMQEAVASFMKSGNYDKHLRKLRKDIYSNYQKYLNTIITSFPLGTKVNRPQGGLSLWIEFDPRVDAMDLYDLAIAEKISIAPGRMFTVQEQFQSSIRLCIGLPWSAEVEYKLKRVGELSKQLLYNE</sequence>
<dbReference type="InterPro" id="IPR000524">
    <property type="entry name" value="Tscrpt_reg_HTH_GntR"/>
</dbReference>
<keyword evidence="7" id="KW-0032">Aminotransferase</keyword>
<evidence type="ECO:0000256" key="4">
    <source>
        <dbReference type="ARBA" id="ARBA00023125"/>
    </source>
</evidence>
<evidence type="ECO:0000256" key="5">
    <source>
        <dbReference type="ARBA" id="ARBA00023163"/>
    </source>
</evidence>